<reference evidence="1" key="1">
    <citation type="submission" date="2023-10" db="EMBL/GenBank/DDBJ databases">
        <authorList>
            <person name="Hackl T."/>
        </authorList>
    </citation>
    <scope>NUCLEOTIDE SEQUENCE</scope>
</reference>
<evidence type="ECO:0000313" key="1">
    <source>
        <dbReference type="EMBL" id="CAJ2511226.1"/>
    </source>
</evidence>
<keyword evidence="2" id="KW-1185">Reference proteome</keyword>
<name>A0AAI8YNL2_9PEZI</name>
<dbReference type="AlphaFoldDB" id="A0AAI8YNL2"/>
<sequence length="66" mass="6976">MGRRRPAMACDGEDEKSHGLCSAATLLLLAGALAGYLPDSATEAIRAVRQTSRDWGRGGTTREGWG</sequence>
<comment type="caution">
    <text evidence="1">The sequence shown here is derived from an EMBL/GenBank/DDBJ whole genome shotgun (WGS) entry which is preliminary data.</text>
</comment>
<proteinExistence type="predicted"/>
<dbReference type="Proteomes" id="UP001295740">
    <property type="component" value="Unassembled WGS sequence"/>
</dbReference>
<accession>A0AAI8YNL2</accession>
<dbReference type="EMBL" id="CAUWAG010000018">
    <property type="protein sequence ID" value="CAJ2511226.1"/>
    <property type="molecule type" value="Genomic_DNA"/>
</dbReference>
<evidence type="ECO:0000313" key="2">
    <source>
        <dbReference type="Proteomes" id="UP001295740"/>
    </source>
</evidence>
<organism evidence="1 2">
    <name type="scientific">Anthostomella pinea</name>
    <dbReference type="NCBI Taxonomy" id="933095"/>
    <lineage>
        <taxon>Eukaryota</taxon>
        <taxon>Fungi</taxon>
        <taxon>Dikarya</taxon>
        <taxon>Ascomycota</taxon>
        <taxon>Pezizomycotina</taxon>
        <taxon>Sordariomycetes</taxon>
        <taxon>Xylariomycetidae</taxon>
        <taxon>Xylariales</taxon>
        <taxon>Xylariaceae</taxon>
        <taxon>Anthostomella</taxon>
    </lineage>
</organism>
<protein>
    <submittedName>
        <fullName evidence="1">Uu.00g068510.m01.CDS01</fullName>
    </submittedName>
</protein>
<gene>
    <name evidence="1" type="ORF">KHLLAP_LOCUS11694</name>
</gene>